<comment type="caution">
    <text evidence="2">The sequence shown here is derived from an EMBL/GenBank/DDBJ whole genome shotgun (WGS) entry which is preliminary data.</text>
</comment>
<proteinExistence type="predicted"/>
<dbReference type="AlphaFoldDB" id="A0A8S4PUV5"/>
<feature type="compositionally biased region" description="Basic and acidic residues" evidence="1">
    <location>
        <begin position="56"/>
        <end position="77"/>
    </location>
</feature>
<protein>
    <submittedName>
        <fullName evidence="2">Uncharacterized protein</fullName>
    </submittedName>
</protein>
<reference evidence="2" key="1">
    <citation type="submission" date="2022-03" db="EMBL/GenBank/DDBJ databases">
        <authorList>
            <person name="Martin C."/>
        </authorList>
    </citation>
    <scope>NUCLEOTIDE SEQUENCE</scope>
</reference>
<sequence length="272" mass="30791">MEKIDDLRYLIKINEKEKKVIHHDRLKKYVSNVKEKSAHEFETDVDEPIKVMEKRGRERKKPGWLEESGRKGKDCREQIPPPLGWNHERAYFCWKTFETQEALDVHIACAHRETELCGVWGCGAKYCPNDEELLQLHRLRQHALSPGREEPLNKQPKRVLRAITVVDGPRSTGLTFTSKPSASTSTTPALVASTTPTASTGAASAGSSTGRTGDADGEKKDPLWPQTGLGASLDMQLLDWVQECLEKQRRRTVGWTRVCQGLVHWDSRTPRL</sequence>
<accession>A0A8S4PUV5</accession>
<feature type="region of interest" description="Disordered" evidence="1">
    <location>
        <begin position="171"/>
        <end position="220"/>
    </location>
</feature>
<dbReference type="EMBL" id="CAIIXF020000010">
    <property type="protein sequence ID" value="CAH1797872.1"/>
    <property type="molecule type" value="Genomic_DNA"/>
</dbReference>
<feature type="compositionally biased region" description="Low complexity" evidence="1">
    <location>
        <begin position="175"/>
        <end position="210"/>
    </location>
</feature>
<dbReference type="Proteomes" id="UP000749559">
    <property type="component" value="Unassembled WGS sequence"/>
</dbReference>
<organism evidence="2 3">
    <name type="scientific">Owenia fusiformis</name>
    <name type="common">Polychaete worm</name>
    <dbReference type="NCBI Taxonomy" id="6347"/>
    <lineage>
        <taxon>Eukaryota</taxon>
        <taxon>Metazoa</taxon>
        <taxon>Spiralia</taxon>
        <taxon>Lophotrochozoa</taxon>
        <taxon>Annelida</taxon>
        <taxon>Polychaeta</taxon>
        <taxon>Sedentaria</taxon>
        <taxon>Canalipalpata</taxon>
        <taxon>Sabellida</taxon>
        <taxon>Oweniida</taxon>
        <taxon>Oweniidae</taxon>
        <taxon>Owenia</taxon>
    </lineage>
</organism>
<evidence type="ECO:0000313" key="2">
    <source>
        <dbReference type="EMBL" id="CAH1797872.1"/>
    </source>
</evidence>
<name>A0A8S4PUV5_OWEFU</name>
<feature type="region of interest" description="Disordered" evidence="1">
    <location>
        <begin position="56"/>
        <end position="79"/>
    </location>
</feature>
<evidence type="ECO:0000313" key="3">
    <source>
        <dbReference type="Proteomes" id="UP000749559"/>
    </source>
</evidence>
<evidence type="ECO:0000256" key="1">
    <source>
        <dbReference type="SAM" id="MobiDB-lite"/>
    </source>
</evidence>
<gene>
    <name evidence="2" type="ORF">OFUS_LOCUS22086</name>
</gene>
<keyword evidence="3" id="KW-1185">Reference proteome</keyword>